<comment type="caution">
    <text evidence="1">The sequence shown here is derived from an EMBL/GenBank/DDBJ whole genome shotgun (WGS) entry which is preliminary data.</text>
</comment>
<dbReference type="EMBL" id="CAJVPS010000403">
    <property type="protein sequence ID" value="CAG8483599.1"/>
    <property type="molecule type" value="Genomic_DNA"/>
</dbReference>
<protein>
    <submittedName>
        <fullName evidence="1">4984_t:CDS:1</fullName>
    </submittedName>
</protein>
<accession>A0A9N8WDI5</accession>
<proteinExistence type="predicted"/>
<evidence type="ECO:0000313" key="1">
    <source>
        <dbReference type="EMBL" id="CAG8483599.1"/>
    </source>
</evidence>
<reference evidence="1" key="1">
    <citation type="submission" date="2021-06" db="EMBL/GenBank/DDBJ databases">
        <authorList>
            <person name="Kallberg Y."/>
            <person name="Tangrot J."/>
            <person name="Rosling A."/>
        </authorList>
    </citation>
    <scope>NUCLEOTIDE SEQUENCE</scope>
    <source>
        <strain evidence="1">FL130A</strain>
    </source>
</reference>
<dbReference type="Proteomes" id="UP000789508">
    <property type="component" value="Unassembled WGS sequence"/>
</dbReference>
<organism evidence="1 2">
    <name type="scientific">Ambispora leptoticha</name>
    <dbReference type="NCBI Taxonomy" id="144679"/>
    <lineage>
        <taxon>Eukaryota</taxon>
        <taxon>Fungi</taxon>
        <taxon>Fungi incertae sedis</taxon>
        <taxon>Mucoromycota</taxon>
        <taxon>Glomeromycotina</taxon>
        <taxon>Glomeromycetes</taxon>
        <taxon>Archaeosporales</taxon>
        <taxon>Ambisporaceae</taxon>
        <taxon>Ambispora</taxon>
    </lineage>
</organism>
<evidence type="ECO:0000313" key="2">
    <source>
        <dbReference type="Proteomes" id="UP000789508"/>
    </source>
</evidence>
<gene>
    <name evidence="1" type="ORF">ALEPTO_LOCUS2617</name>
</gene>
<dbReference type="AlphaFoldDB" id="A0A9N8WDI5"/>
<name>A0A9N8WDI5_9GLOM</name>
<keyword evidence="2" id="KW-1185">Reference proteome</keyword>
<sequence length="52" mass="6037">MKVVMDILSISIKAMKIIKIATRTKYDDIAEILTIPQNQIQLMTDEELQQIF</sequence>